<evidence type="ECO:0000256" key="3">
    <source>
        <dbReference type="ARBA" id="ARBA00022741"/>
    </source>
</evidence>
<organism evidence="14 15">
    <name type="scientific">Prymnesium parvum</name>
    <name type="common">Toxic golden alga</name>
    <dbReference type="NCBI Taxonomy" id="97485"/>
    <lineage>
        <taxon>Eukaryota</taxon>
        <taxon>Haptista</taxon>
        <taxon>Haptophyta</taxon>
        <taxon>Prymnesiophyceae</taxon>
        <taxon>Prymnesiales</taxon>
        <taxon>Prymnesiaceae</taxon>
        <taxon>Prymnesium</taxon>
    </lineage>
</organism>
<dbReference type="InterPro" id="IPR027417">
    <property type="entry name" value="P-loop_NTPase"/>
</dbReference>
<evidence type="ECO:0000256" key="4">
    <source>
        <dbReference type="ARBA" id="ARBA00022763"/>
    </source>
</evidence>
<evidence type="ECO:0000256" key="7">
    <source>
        <dbReference type="ARBA" id="ARBA00022840"/>
    </source>
</evidence>
<dbReference type="Gene3D" id="3.40.50.10810">
    <property type="entry name" value="Tandem AAA-ATPase domain"/>
    <property type="match status" value="1"/>
</dbReference>
<dbReference type="InterPro" id="IPR001650">
    <property type="entry name" value="Helicase_C-like"/>
</dbReference>
<evidence type="ECO:0000256" key="11">
    <source>
        <dbReference type="SAM" id="MobiDB-lite"/>
    </source>
</evidence>
<evidence type="ECO:0000256" key="6">
    <source>
        <dbReference type="ARBA" id="ARBA00022806"/>
    </source>
</evidence>
<feature type="domain" description="Helicase ATP-binding" evidence="12">
    <location>
        <begin position="336"/>
        <end position="505"/>
    </location>
</feature>
<dbReference type="EMBL" id="JBGBPQ010000032">
    <property type="protein sequence ID" value="KAL1495448.1"/>
    <property type="molecule type" value="Genomic_DNA"/>
</dbReference>
<dbReference type="InterPro" id="IPR000330">
    <property type="entry name" value="SNF2_N"/>
</dbReference>
<feature type="compositionally biased region" description="Basic and acidic residues" evidence="11">
    <location>
        <begin position="243"/>
        <end position="261"/>
    </location>
</feature>
<dbReference type="Pfam" id="PF00271">
    <property type="entry name" value="Helicase_C"/>
    <property type="match status" value="1"/>
</dbReference>
<dbReference type="InterPro" id="IPR049730">
    <property type="entry name" value="SNF2/RAD54-like_C"/>
</dbReference>
<keyword evidence="7" id="KW-0067">ATP-binding</keyword>
<keyword evidence="6" id="KW-0347">Helicase</keyword>
<feature type="domain" description="Helicase C-terminal" evidence="13">
    <location>
        <begin position="644"/>
        <end position="797"/>
    </location>
</feature>
<comment type="similarity">
    <text evidence="2">Belongs to the SNF2/RAD54 helicase family.</text>
</comment>
<dbReference type="GO" id="GO:0006283">
    <property type="term" value="P:transcription-coupled nucleotide-excision repair"/>
    <property type="evidence" value="ECO:0007669"/>
    <property type="project" value="TreeGrafter"/>
</dbReference>
<name>A0AB34IC22_PRYPA</name>
<dbReference type="Gene3D" id="3.40.50.300">
    <property type="entry name" value="P-loop containing nucleotide triphosphate hydrolases"/>
    <property type="match status" value="1"/>
</dbReference>
<keyword evidence="4" id="KW-0227">DNA damage</keyword>
<feature type="compositionally biased region" description="Polar residues" evidence="11">
    <location>
        <begin position="867"/>
        <end position="876"/>
    </location>
</feature>
<dbReference type="FunFam" id="3.40.50.10810:FF:000094">
    <property type="entry name" value="DNA excision repair protein ERCC-6"/>
    <property type="match status" value="1"/>
</dbReference>
<keyword evidence="10" id="KW-0539">Nucleus</keyword>
<dbReference type="InterPro" id="IPR050496">
    <property type="entry name" value="SNF2_RAD54_helicase_repair"/>
</dbReference>
<feature type="region of interest" description="Disordered" evidence="11">
    <location>
        <begin position="63"/>
        <end position="84"/>
    </location>
</feature>
<dbReference type="InterPro" id="IPR058951">
    <property type="entry name" value="WHD_Rad26_CSB-like"/>
</dbReference>
<dbReference type="PANTHER" id="PTHR45629:SF7">
    <property type="entry name" value="DNA EXCISION REPAIR PROTEIN ERCC-6-RELATED"/>
    <property type="match status" value="1"/>
</dbReference>
<comment type="subcellular location">
    <subcellularLocation>
        <location evidence="1">Nucleus</location>
    </subcellularLocation>
</comment>
<feature type="region of interest" description="Disordered" evidence="11">
    <location>
        <begin position="828"/>
        <end position="879"/>
    </location>
</feature>
<evidence type="ECO:0000256" key="1">
    <source>
        <dbReference type="ARBA" id="ARBA00004123"/>
    </source>
</evidence>
<reference evidence="14 15" key="1">
    <citation type="journal article" date="2024" name="Science">
        <title>Giant polyketide synthase enzymes in the biosynthesis of giant marine polyether toxins.</title>
        <authorList>
            <person name="Fallon T.R."/>
            <person name="Shende V.V."/>
            <person name="Wierzbicki I.H."/>
            <person name="Pendleton A.L."/>
            <person name="Watervoot N.F."/>
            <person name="Auber R.P."/>
            <person name="Gonzalez D.J."/>
            <person name="Wisecaver J.H."/>
            <person name="Moore B.S."/>
        </authorList>
    </citation>
    <scope>NUCLEOTIDE SEQUENCE [LARGE SCALE GENOMIC DNA]</scope>
    <source>
        <strain evidence="14 15">12B1</strain>
    </source>
</reference>
<evidence type="ECO:0008006" key="16">
    <source>
        <dbReference type="Google" id="ProtNLM"/>
    </source>
</evidence>
<accession>A0AB34IC22</accession>
<dbReference type="CDD" id="cd18793">
    <property type="entry name" value="SF2_C_SNF"/>
    <property type="match status" value="1"/>
</dbReference>
<dbReference type="GO" id="GO:0008094">
    <property type="term" value="F:ATP-dependent activity, acting on DNA"/>
    <property type="evidence" value="ECO:0007669"/>
    <property type="project" value="TreeGrafter"/>
</dbReference>
<evidence type="ECO:0000256" key="2">
    <source>
        <dbReference type="ARBA" id="ARBA00007025"/>
    </source>
</evidence>
<dbReference type="GO" id="GO:0005634">
    <property type="term" value="C:nucleus"/>
    <property type="evidence" value="ECO:0007669"/>
    <property type="project" value="TreeGrafter"/>
</dbReference>
<proteinExistence type="inferred from homology"/>
<keyword evidence="9" id="KW-0234">DNA repair</keyword>
<dbReference type="InterPro" id="IPR038718">
    <property type="entry name" value="SNF2-like_sf"/>
</dbReference>
<dbReference type="PANTHER" id="PTHR45629">
    <property type="entry name" value="SNF2/RAD54 FAMILY MEMBER"/>
    <property type="match status" value="1"/>
</dbReference>
<evidence type="ECO:0000256" key="9">
    <source>
        <dbReference type="ARBA" id="ARBA00023204"/>
    </source>
</evidence>
<dbReference type="SMART" id="SM00487">
    <property type="entry name" value="DEXDc"/>
    <property type="match status" value="1"/>
</dbReference>
<dbReference type="Proteomes" id="UP001515480">
    <property type="component" value="Unassembled WGS sequence"/>
</dbReference>
<evidence type="ECO:0000313" key="15">
    <source>
        <dbReference type="Proteomes" id="UP001515480"/>
    </source>
</evidence>
<dbReference type="Pfam" id="PF25875">
    <property type="entry name" value="WHD_Rad26_CSB"/>
    <property type="match status" value="1"/>
</dbReference>
<dbReference type="InterPro" id="IPR014001">
    <property type="entry name" value="Helicase_ATP-bd"/>
</dbReference>
<dbReference type="GO" id="GO:0005524">
    <property type="term" value="F:ATP binding"/>
    <property type="evidence" value="ECO:0007669"/>
    <property type="project" value="InterPro"/>
</dbReference>
<dbReference type="GO" id="GO:0016787">
    <property type="term" value="F:hydrolase activity"/>
    <property type="evidence" value="ECO:0007669"/>
    <property type="project" value="UniProtKB-KW"/>
</dbReference>
<dbReference type="PROSITE" id="PS51192">
    <property type="entry name" value="HELICASE_ATP_BIND_1"/>
    <property type="match status" value="1"/>
</dbReference>
<keyword evidence="3" id="KW-0547">Nucleotide-binding</keyword>
<feature type="compositionally biased region" description="Basic and acidic residues" evidence="11">
    <location>
        <begin position="212"/>
        <end position="222"/>
    </location>
</feature>
<feature type="region of interest" description="Disordered" evidence="11">
    <location>
        <begin position="184"/>
        <end position="309"/>
    </location>
</feature>
<keyword evidence="8" id="KW-0238">DNA-binding</keyword>
<keyword evidence="5" id="KW-0378">Hydrolase</keyword>
<sequence>MDLAPGQAVAVVGLTSDAFADLNGSSGIIAGWDSKNSRWRVRVQGRSKALALHAQNLIPIAQEDSEVDSRPRLPPQGQPWARTASHDFDGDEQLWEAGFEPADVVAQPISSTSRAPVVIDRKAIPNAPLENAFGGDTLSTLAALGVQAYDAAVYDEGVIEQAQAQLDGPARGGAHARKAVAVAVTREGSSSARDARGAWRIPIKPGHSRPRKQPELQGERDTPTPSAVHMKSTSASSATTRPAEAREHPPSAVAVEERDAALARALSTQRSERVSVALQRSQTARTRKQLDPGEMNPYHSSDDEAEDEQLAEGISVPGRIWKRLFPHQRTCVEWLWGLHQDKVGGIVGDEMGLGKTLQIVAFFAALNSGGECGPCLVVAPATVIRQWQREFNRWAPNISPVLLLHGSEVGVDRMGNLRDVCNAPHGACSVLVTTYEMVRINAAVLLAERWQYVVLDEGHRIRNPDAEVTLICKRFNTPHRIVLTGAPIQNKLTELWSLFDFVFPGKLGTLPTFTEQFSLPISAGAYANASNFKVQAAYQCSLVLRDLIRPYLLRRLKADVELNLPNKSEQVLFCQLTSEQRTVYENFLQSDLVTKVRAQNANAFAALTTILKICNHPHLHTWDREDQPDGLHYGDWELSGKMHVLKEVLHMWHQRGDRVLIFCQTRQMLDIVEAFVRTRYSFCRLDGTTAVGARLRLIDAFNGDDSIFVFLLTTRAGGLGINLTGANRVVLMDPDWNPANDSQARERAYRVGQKRDVTIFRFVTAGTLEEKVYQRQVFKQFLSNNVLKDPKLSRRVFKPSELRDLLAPPLQADGAEGTQTGDLFARAEQLPTSTGRVAEQAASGRKQRRPLGNAGDDHTVVPDQPAATDSSRDQSGGETGFLQKLLDGAIVGSALNHELVCDGEQQPFKSTTTVEEARRLAQRAADTLRESHERRARQSIGLPTWTGRSGSAGLSMQQRFGGEIRLGQFSAKSAANATTSGQESSPTGAGTFFSEGRACKAPVGSAALLKRIEERKASESATQTIDPESESKRVIGMLCAFFRQRDGYCCTSQQLSARFKSANVDAILFRQLLRQIAKKNVAGQWVLDEAFR</sequence>
<dbReference type="PROSITE" id="PS51194">
    <property type="entry name" value="HELICASE_CTER"/>
    <property type="match status" value="1"/>
</dbReference>
<dbReference type="SMART" id="SM00490">
    <property type="entry name" value="HELICc"/>
    <property type="match status" value="1"/>
</dbReference>
<gene>
    <name evidence="14" type="ORF">AB1Y20_016816</name>
</gene>
<keyword evidence="15" id="KW-1185">Reference proteome</keyword>
<evidence type="ECO:0000259" key="13">
    <source>
        <dbReference type="PROSITE" id="PS51194"/>
    </source>
</evidence>
<protein>
    <recommendedName>
        <fullName evidence="16">DNA excision repair protein ERCC-6</fullName>
    </recommendedName>
</protein>
<evidence type="ECO:0000256" key="10">
    <source>
        <dbReference type="ARBA" id="ARBA00023242"/>
    </source>
</evidence>
<evidence type="ECO:0000313" key="14">
    <source>
        <dbReference type="EMBL" id="KAL1495448.1"/>
    </source>
</evidence>
<comment type="caution">
    <text evidence="14">The sequence shown here is derived from an EMBL/GenBank/DDBJ whole genome shotgun (WGS) entry which is preliminary data.</text>
</comment>
<dbReference type="AlphaFoldDB" id="A0AB34IC22"/>
<dbReference type="SUPFAM" id="SSF52540">
    <property type="entry name" value="P-loop containing nucleoside triphosphate hydrolases"/>
    <property type="match status" value="2"/>
</dbReference>
<evidence type="ECO:0000256" key="5">
    <source>
        <dbReference type="ARBA" id="ARBA00022801"/>
    </source>
</evidence>
<evidence type="ECO:0000259" key="12">
    <source>
        <dbReference type="PROSITE" id="PS51192"/>
    </source>
</evidence>
<dbReference type="Pfam" id="PF00176">
    <property type="entry name" value="SNF2-rel_dom"/>
    <property type="match status" value="1"/>
</dbReference>
<evidence type="ECO:0000256" key="8">
    <source>
        <dbReference type="ARBA" id="ARBA00023125"/>
    </source>
</evidence>